<dbReference type="Pfam" id="PF07907">
    <property type="entry name" value="YibE_F"/>
    <property type="match status" value="1"/>
</dbReference>
<feature type="transmembrane region" description="Helical" evidence="1">
    <location>
        <begin position="212"/>
        <end position="233"/>
    </location>
</feature>
<feature type="transmembrane region" description="Helical" evidence="1">
    <location>
        <begin position="286"/>
        <end position="315"/>
    </location>
</feature>
<dbReference type="EMBL" id="JBHSUA010000015">
    <property type="protein sequence ID" value="MFC6396731.1"/>
    <property type="molecule type" value="Genomic_DNA"/>
</dbReference>
<dbReference type="InterPro" id="IPR012507">
    <property type="entry name" value="YibE_F"/>
</dbReference>
<gene>
    <name evidence="2" type="ORF">ACFP57_06985</name>
</gene>
<feature type="transmembrane region" description="Helical" evidence="1">
    <location>
        <begin position="26"/>
        <end position="48"/>
    </location>
</feature>
<dbReference type="PANTHER" id="PTHR41771">
    <property type="entry name" value="MEMBRANE PROTEIN-RELATED"/>
    <property type="match status" value="1"/>
</dbReference>
<name>A0ABW1X4D7_9ACTN</name>
<keyword evidence="1" id="KW-0472">Membrane</keyword>
<dbReference type="Proteomes" id="UP001596266">
    <property type="component" value="Unassembled WGS sequence"/>
</dbReference>
<feature type="transmembrane region" description="Helical" evidence="1">
    <location>
        <begin position="184"/>
        <end position="206"/>
    </location>
</feature>
<evidence type="ECO:0000256" key="1">
    <source>
        <dbReference type="SAM" id="Phobius"/>
    </source>
</evidence>
<evidence type="ECO:0000313" key="2">
    <source>
        <dbReference type="EMBL" id="MFC6396731.1"/>
    </source>
</evidence>
<comment type="caution">
    <text evidence="2">The sequence shown here is derived from an EMBL/GenBank/DDBJ whole genome shotgun (WGS) entry which is preliminary data.</text>
</comment>
<keyword evidence="1" id="KW-0812">Transmembrane</keyword>
<reference evidence="3" key="1">
    <citation type="journal article" date="2019" name="Int. J. Syst. Evol. Microbiol.">
        <title>The Global Catalogue of Microorganisms (GCM) 10K type strain sequencing project: providing services to taxonomists for standard genome sequencing and annotation.</title>
        <authorList>
            <consortium name="The Broad Institute Genomics Platform"/>
            <consortium name="The Broad Institute Genome Sequencing Center for Infectious Disease"/>
            <person name="Wu L."/>
            <person name="Ma J."/>
        </authorList>
    </citation>
    <scope>NUCLEOTIDE SEQUENCE [LARGE SCALE GENOMIC DNA]</scope>
    <source>
        <strain evidence="3">CGMCC 1.15277</strain>
    </source>
</reference>
<feature type="transmembrane region" description="Helical" evidence="1">
    <location>
        <begin position="240"/>
        <end position="258"/>
    </location>
</feature>
<dbReference type="RefSeq" id="WP_343884273.1">
    <property type="nucleotide sequence ID" value="NZ_BAAAKI010000001.1"/>
</dbReference>
<accession>A0ABW1X4D7</accession>
<feature type="transmembrane region" description="Helical" evidence="1">
    <location>
        <begin position="336"/>
        <end position="358"/>
    </location>
</feature>
<organism evidence="2 3">
    <name type="scientific">Luteococcus sanguinis</name>
    <dbReference type="NCBI Taxonomy" id="174038"/>
    <lineage>
        <taxon>Bacteria</taxon>
        <taxon>Bacillati</taxon>
        <taxon>Actinomycetota</taxon>
        <taxon>Actinomycetes</taxon>
        <taxon>Propionibacteriales</taxon>
        <taxon>Propionibacteriaceae</taxon>
        <taxon>Luteococcus</taxon>
    </lineage>
</organism>
<proteinExistence type="predicted"/>
<sequence length="415" mass="43178">MAHTHAPNSAKQPADPALARQRQRALSVMVAVLIPVAVWTIAAMVWLWPHDLAAHVKSDPATWQVAGVTTPKGTISQVNRIPCEGVASGTTPSSTTAGSGSCGQLTVRLDEGPEAGQTQTVQLTQAVFESGVEPGQEVLLYRIPPAGTDAASYQFAEFERSIPIAFLALLLLVVVVAVARLRGLLALFGLGFAALIMAKFMFPALVVGHDPLLVGLVGSSAIMFVALYCAHGFSTRTTTALVGTLAGLVITAALGWWATDWAHLTGVGSEDDHLLAATAPDLQLRSLVLCGIIVAGLGVLNDVTITQASAVWELASTESRRGRLFASAMRIGRDHIASTVYTTAFASAGAAMGVLALLTINRRPPWQALTSEMFAGEVVRTLVGSIGLVLAVPITTAIAVAAVSVGAPRRALADS</sequence>
<keyword evidence="1" id="KW-1133">Transmembrane helix</keyword>
<keyword evidence="3" id="KW-1185">Reference proteome</keyword>
<feature type="transmembrane region" description="Helical" evidence="1">
    <location>
        <begin position="162"/>
        <end position="179"/>
    </location>
</feature>
<protein>
    <submittedName>
        <fullName evidence="2">YibE/F family protein</fullName>
    </submittedName>
</protein>
<dbReference type="PANTHER" id="PTHR41771:SF1">
    <property type="entry name" value="MEMBRANE PROTEIN"/>
    <property type="match status" value="1"/>
</dbReference>
<evidence type="ECO:0000313" key="3">
    <source>
        <dbReference type="Proteomes" id="UP001596266"/>
    </source>
</evidence>
<feature type="transmembrane region" description="Helical" evidence="1">
    <location>
        <begin position="378"/>
        <end position="405"/>
    </location>
</feature>